<comment type="caution">
    <text evidence="1">The sequence shown here is derived from an EMBL/GenBank/DDBJ whole genome shotgun (WGS) entry which is preliminary data.</text>
</comment>
<evidence type="ECO:0000313" key="4">
    <source>
        <dbReference type="Proteomes" id="UP000530403"/>
    </source>
</evidence>
<evidence type="ECO:0000313" key="1">
    <source>
        <dbReference type="EMBL" id="GFM95198.1"/>
    </source>
</evidence>
<reference evidence="2 4" key="2">
    <citation type="submission" date="2020-07" db="EMBL/GenBank/DDBJ databases">
        <title>Sequencing the genomes of 1000 actinobacteria strains.</title>
        <authorList>
            <person name="Klenk H.-P."/>
        </authorList>
    </citation>
    <scope>NUCLEOTIDE SEQUENCE [LARGE SCALE GENOMIC DNA]</scope>
    <source>
        <strain evidence="2 4">DSM 41455</strain>
    </source>
</reference>
<evidence type="ECO:0000313" key="3">
    <source>
        <dbReference type="Proteomes" id="UP000498980"/>
    </source>
</evidence>
<name>A0A7J0BY89_9ACTN</name>
<accession>A0A7J0BY89</accession>
<evidence type="ECO:0000313" key="2">
    <source>
        <dbReference type="EMBL" id="NYE39009.1"/>
    </source>
</evidence>
<keyword evidence="1" id="KW-0489">Methyltransferase</keyword>
<dbReference type="GO" id="GO:0008168">
    <property type="term" value="F:methyltransferase activity"/>
    <property type="evidence" value="ECO:0007669"/>
    <property type="project" value="UniProtKB-KW"/>
</dbReference>
<dbReference type="SUPFAM" id="SSF46785">
    <property type="entry name" value="Winged helix' DNA-binding domain"/>
    <property type="match status" value="1"/>
</dbReference>
<gene>
    <name evidence="2" type="ORF">HEB29_000020</name>
    <name evidence="1" type="ORF">Sfulv_00090</name>
</gene>
<organism evidence="1 3">
    <name type="scientific">Streptomyces fulvorobeus</name>
    <dbReference type="NCBI Taxonomy" id="284028"/>
    <lineage>
        <taxon>Bacteria</taxon>
        <taxon>Bacillati</taxon>
        <taxon>Actinomycetota</taxon>
        <taxon>Actinomycetes</taxon>
        <taxon>Kitasatosporales</taxon>
        <taxon>Streptomycetaceae</taxon>
        <taxon>Streptomyces</taxon>
    </lineage>
</organism>
<dbReference type="Gene3D" id="1.10.10.10">
    <property type="entry name" value="Winged helix-like DNA-binding domain superfamily/Winged helix DNA-binding domain"/>
    <property type="match status" value="1"/>
</dbReference>
<keyword evidence="3" id="KW-1185">Reference proteome</keyword>
<dbReference type="InterPro" id="IPR036390">
    <property type="entry name" value="WH_DNA-bd_sf"/>
</dbReference>
<dbReference type="AlphaFoldDB" id="A0A7J0BY89"/>
<reference evidence="1 3" key="1">
    <citation type="submission" date="2020-05" db="EMBL/GenBank/DDBJ databases">
        <title>Whole genome shotgun sequence of Streptomyces fulvorobeus NBRC 15897.</title>
        <authorList>
            <person name="Komaki H."/>
            <person name="Tamura T."/>
        </authorList>
    </citation>
    <scope>NUCLEOTIDE SEQUENCE [LARGE SCALE GENOMIC DNA]</scope>
    <source>
        <strain evidence="1 3">NBRC 15897</strain>
    </source>
</reference>
<dbReference type="Proteomes" id="UP000498980">
    <property type="component" value="Unassembled WGS sequence"/>
</dbReference>
<dbReference type="EC" id="2.1.1.243" evidence="2"/>
<dbReference type="SUPFAM" id="SSF53335">
    <property type="entry name" value="S-adenosyl-L-methionine-dependent methyltransferases"/>
    <property type="match status" value="1"/>
</dbReference>
<dbReference type="GO" id="GO:0032259">
    <property type="term" value="P:methylation"/>
    <property type="evidence" value="ECO:0007669"/>
    <property type="project" value="UniProtKB-KW"/>
</dbReference>
<dbReference type="EMBL" id="BLWC01000001">
    <property type="protein sequence ID" value="GFM95198.1"/>
    <property type="molecule type" value="Genomic_DNA"/>
</dbReference>
<protein>
    <submittedName>
        <fullName evidence="1">2-ketoarginine methyltransferase</fullName>
        <ecNumber evidence="2">2.1.1.243</ecNumber>
    </submittedName>
</protein>
<dbReference type="Gene3D" id="3.40.50.150">
    <property type="entry name" value="Vaccinia Virus protein VP39"/>
    <property type="match status" value="1"/>
</dbReference>
<dbReference type="RefSeq" id="WP_173310127.1">
    <property type="nucleotide sequence ID" value="NZ_BAAAUE010000020.1"/>
</dbReference>
<proteinExistence type="predicted"/>
<keyword evidence="1" id="KW-0808">Transferase</keyword>
<sequence>MLTDDFERRLIDHTQPVRQFFLAQALHHAMHVGVFGALEEEPGADAGRLAKQLGLAPYRTQALLRYLRNEGYTTLEDGGWSLSAKGREVRTFAPWYKMLVGGYAPSMDQLGEVLKDGTRYASRNTTKVGEGSCGIGAYDALPLVQTLLDSAGDSLSKIVDLGCGDGSFLMDVLVARPKLAGVGVEPHGESIVLGERRRAVLGLEDRMELVKGGALDAAGFDLADGGDGICFMTAFVLQEVMQQESPEAVENLLATVFDRHPKARWLIVEMDHQPLSPVMGSHGLALNFYNPYFLIHSITQQRLETREWWDAMFDRLGLTVEAVAAPDPRADSTDLQFGVLLAKRR</sequence>
<dbReference type="Proteomes" id="UP000530403">
    <property type="component" value="Unassembled WGS sequence"/>
</dbReference>
<dbReference type="InterPro" id="IPR036388">
    <property type="entry name" value="WH-like_DNA-bd_sf"/>
</dbReference>
<dbReference type="InterPro" id="IPR029063">
    <property type="entry name" value="SAM-dependent_MTases_sf"/>
</dbReference>
<dbReference type="EMBL" id="JACCCF010000001">
    <property type="protein sequence ID" value="NYE39009.1"/>
    <property type="molecule type" value="Genomic_DNA"/>
</dbReference>